<evidence type="ECO:0000313" key="3">
    <source>
        <dbReference type="EMBL" id="MBB5739818.1"/>
    </source>
</evidence>
<dbReference type="EMBL" id="JACHOQ010000003">
    <property type="protein sequence ID" value="MBB5739818.1"/>
    <property type="molecule type" value="Genomic_DNA"/>
</dbReference>
<dbReference type="RefSeq" id="WP_224764303.1">
    <property type="nucleotide sequence ID" value="NZ_CAJFZW010000009.1"/>
</dbReference>
<sequence>MIALRIRGAVPVSFGLMLCGLMGLAACDNSSAVQTRDRTASAPVGAGDPSSAPVEATAAETAKPVLTASRRETVDAKIARLYARNGADFGAASAEAYLDKVTAFTTRPPGDAETVKRPNGDTLIYQASTNTFAVVAKDGTPRTMFKPTTGADYWAEQKAAAPTFGQRRRSTQEAG</sequence>
<evidence type="ECO:0000313" key="4">
    <source>
        <dbReference type="Proteomes" id="UP000527324"/>
    </source>
</evidence>
<keyword evidence="4" id="KW-1185">Reference proteome</keyword>
<dbReference type="Proteomes" id="UP000527324">
    <property type="component" value="Unassembled WGS sequence"/>
</dbReference>
<feature type="chain" id="PRO_5031055977" evidence="2">
    <location>
        <begin position="26"/>
        <end position="175"/>
    </location>
</feature>
<comment type="caution">
    <text evidence="3">The sequence shown here is derived from an EMBL/GenBank/DDBJ whole genome shotgun (WGS) entry which is preliminary data.</text>
</comment>
<feature type="signal peptide" evidence="2">
    <location>
        <begin position="1"/>
        <end position="25"/>
    </location>
</feature>
<dbReference type="PROSITE" id="PS51257">
    <property type="entry name" value="PROKAR_LIPOPROTEIN"/>
    <property type="match status" value="1"/>
</dbReference>
<feature type="region of interest" description="Disordered" evidence="1">
    <location>
        <begin position="38"/>
        <end position="59"/>
    </location>
</feature>
<dbReference type="AlphaFoldDB" id="A0A7W9C6U9"/>
<organism evidence="3 4">
    <name type="scientific">Brevundimonas aurantiaca</name>
    <dbReference type="NCBI Taxonomy" id="74316"/>
    <lineage>
        <taxon>Bacteria</taxon>
        <taxon>Pseudomonadati</taxon>
        <taxon>Pseudomonadota</taxon>
        <taxon>Alphaproteobacteria</taxon>
        <taxon>Caulobacterales</taxon>
        <taxon>Caulobacteraceae</taxon>
        <taxon>Brevundimonas</taxon>
    </lineage>
</organism>
<reference evidence="3 4" key="1">
    <citation type="submission" date="2020-08" db="EMBL/GenBank/DDBJ databases">
        <title>Genomic Encyclopedia of Type Strains, Phase IV (KMG-IV): sequencing the most valuable type-strain genomes for metagenomic binning, comparative biology and taxonomic classification.</title>
        <authorList>
            <person name="Goeker M."/>
        </authorList>
    </citation>
    <scope>NUCLEOTIDE SEQUENCE [LARGE SCALE GENOMIC DNA]</scope>
    <source>
        <strain evidence="3 4">DSM 4731</strain>
    </source>
</reference>
<evidence type="ECO:0000256" key="1">
    <source>
        <dbReference type="SAM" id="MobiDB-lite"/>
    </source>
</evidence>
<name>A0A7W9C6U9_9CAUL</name>
<gene>
    <name evidence="3" type="ORF">GGQ93_001532</name>
</gene>
<accession>A0A7W9C6U9</accession>
<evidence type="ECO:0000256" key="2">
    <source>
        <dbReference type="SAM" id="SignalP"/>
    </source>
</evidence>
<protein>
    <submittedName>
        <fullName evidence="3">Pyocin large subunit-like protein</fullName>
    </submittedName>
</protein>
<proteinExistence type="predicted"/>
<keyword evidence="2" id="KW-0732">Signal</keyword>